<keyword evidence="2" id="KW-0808">Transferase</keyword>
<dbReference type="InterPro" id="IPR029063">
    <property type="entry name" value="SAM-dependent_MTases_sf"/>
</dbReference>
<organism evidence="2 3">
    <name type="scientific">Clostridium manihotivorum</name>
    <dbReference type="NCBI Taxonomy" id="2320868"/>
    <lineage>
        <taxon>Bacteria</taxon>
        <taxon>Bacillati</taxon>
        <taxon>Bacillota</taxon>
        <taxon>Clostridia</taxon>
        <taxon>Eubacteriales</taxon>
        <taxon>Clostridiaceae</taxon>
        <taxon>Clostridium</taxon>
    </lineage>
</organism>
<dbReference type="AlphaFoldDB" id="A0A3R5U661"/>
<evidence type="ECO:0000313" key="3">
    <source>
        <dbReference type="Proteomes" id="UP000286268"/>
    </source>
</evidence>
<dbReference type="Gene3D" id="3.40.50.150">
    <property type="entry name" value="Vaccinia Virus protein VP39"/>
    <property type="match status" value="1"/>
</dbReference>
<proteinExistence type="predicted"/>
<dbReference type="SUPFAM" id="SSF53335">
    <property type="entry name" value="S-adenosyl-L-methionine-dependent methyltransferases"/>
    <property type="match status" value="1"/>
</dbReference>
<dbReference type="InterPro" id="IPR013216">
    <property type="entry name" value="Methyltransf_11"/>
</dbReference>
<dbReference type="KEGG" id="cmah:C1I91_14755"/>
<dbReference type="PANTHER" id="PTHR45036">
    <property type="entry name" value="METHYLTRANSFERASE LIKE 7B"/>
    <property type="match status" value="1"/>
</dbReference>
<dbReference type="GO" id="GO:0008757">
    <property type="term" value="F:S-adenosylmethionine-dependent methyltransferase activity"/>
    <property type="evidence" value="ECO:0007669"/>
    <property type="project" value="InterPro"/>
</dbReference>
<evidence type="ECO:0000313" key="2">
    <source>
        <dbReference type="EMBL" id="QAA32799.1"/>
    </source>
</evidence>
<dbReference type="InterPro" id="IPR052356">
    <property type="entry name" value="Thiol_S-MT"/>
</dbReference>
<dbReference type="RefSeq" id="WP_128213540.1">
    <property type="nucleotide sequence ID" value="NZ_CP025746.1"/>
</dbReference>
<dbReference type="EMBL" id="CP025746">
    <property type="protein sequence ID" value="QAA32799.1"/>
    <property type="molecule type" value="Genomic_DNA"/>
</dbReference>
<dbReference type="Pfam" id="PF08241">
    <property type="entry name" value="Methyltransf_11"/>
    <property type="match status" value="1"/>
</dbReference>
<dbReference type="OrthoDB" id="323463at2"/>
<dbReference type="PANTHER" id="PTHR45036:SF1">
    <property type="entry name" value="METHYLTRANSFERASE LIKE 7A"/>
    <property type="match status" value="1"/>
</dbReference>
<dbReference type="GO" id="GO:0032259">
    <property type="term" value="P:methylation"/>
    <property type="evidence" value="ECO:0007669"/>
    <property type="project" value="UniProtKB-KW"/>
</dbReference>
<dbReference type="Proteomes" id="UP000286268">
    <property type="component" value="Chromosome"/>
</dbReference>
<sequence length="205" mass="23588">MNNLNNKKIYKRWAGKYDMFFGSQYINKQRETEISMLNLKSGDKVLFIGIGTGEDLRFIPEGVSVIGVDITEEMLDVARIKAKDLHLKDIKILNMDGQNLDFNDNQFDYVVLNLILSVIPDGNKCLGEAYRVLKDEGKIAVFDKFIEDKEEPTFVRKLLNNITKLLGTDINRRFSDILGNINLKIIEERKSILGGTYKIFILKKY</sequence>
<accession>A0A3R5U661</accession>
<dbReference type="CDD" id="cd02440">
    <property type="entry name" value="AdoMet_MTases"/>
    <property type="match status" value="1"/>
</dbReference>
<protein>
    <submittedName>
        <fullName evidence="2">SAM-dependent methyltransferase</fullName>
    </submittedName>
</protein>
<keyword evidence="3" id="KW-1185">Reference proteome</keyword>
<feature type="domain" description="Methyltransferase type 11" evidence="1">
    <location>
        <begin position="48"/>
        <end position="140"/>
    </location>
</feature>
<name>A0A3R5U661_9CLOT</name>
<gene>
    <name evidence="2" type="ORF">C1I91_14755</name>
</gene>
<keyword evidence="2" id="KW-0489">Methyltransferase</keyword>
<evidence type="ECO:0000259" key="1">
    <source>
        <dbReference type="Pfam" id="PF08241"/>
    </source>
</evidence>
<reference evidence="2 3" key="1">
    <citation type="submission" date="2018-01" db="EMBL/GenBank/DDBJ databases">
        <title>Genome Sequencing and Assembly of Anaerobacter polyendosporus strain CT4.</title>
        <authorList>
            <person name="Tachaapaikoon C."/>
            <person name="Sutheeworapong S."/>
            <person name="Jenjaroenpun P."/>
            <person name="Wongsurawat T."/>
            <person name="Nookeaw I."/>
            <person name="Cheawchanlertfa P."/>
            <person name="Kosugi A."/>
            <person name="Cheevadhanarak S."/>
            <person name="Ratanakhanokchai K."/>
        </authorList>
    </citation>
    <scope>NUCLEOTIDE SEQUENCE [LARGE SCALE GENOMIC DNA]</scope>
    <source>
        <strain evidence="2 3">CT4</strain>
    </source>
</reference>